<dbReference type="PRINTS" id="PR00313">
    <property type="entry name" value="CABNDNGRPT"/>
</dbReference>
<dbReference type="InterPro" id="IPR001343">
    <property type="entry name" value="Hemolysn_Ca-bd"/>
</dbReference>
<dbReference type="InterPro" id="IPR018511">
    <property type="entry name" value="Hemolysin-typ_Ca-bd_CS"/>
</dbReference>
<accession>A0ABW3FH11</accession>
<dbReference type="InterPro" id="IPR050557">
    <property type="entry name" value="RTX_toxin/Mannuronan_C5-epim"/>
</dbReference>
<keyword evidence="5" id="KW-1185">Reference proteome</keyword>
<dbReference type="Proteomes" id="UP001597101">
    <property type="component" value="Unassembled WGS sequence"/>
</dbReference>
<evidence type="ECO:0000313" key="4">
    <source>
        <dbReference type="EMBL" id="MFD0916758.1"/>
    </source>
</evidence>
<protein>
    <submittedName>
        <fullName evidence="4">Calcium-binding protein</fullName>
    </submittedName>
</protein>
<gene>
    <name evidence="4" type="ORF">ACFQ14_10095</name>
</gene>
<dbReference type="PANTHER" id="PTHR38340">
    <property type="entry name" value="S-LAYER PROTEIN"/>
    <property type="match status" value="1"/>
</dbReference>
<sequence length="1032" mass="109728">MTAPYFLKSNYQLNFNVDDTIQFGGGSIQLSNNNILVYWTDYDDVQTATSPGTDIVAIILDPLGNPLTANFQLNQHYKADHEFGAELAAFHDTGFVSVFTDYDEDDQSLRVRLETYTNDGTQAINKAIGTGSNAQVNINGNAQALVTWSGDGGVKGRVFTRFDNSLGDEFEINSLQDSTTTVRAWDTTTLSDGTFLTAAFFDPDTYVLGNNAMEFIIQNPDGTQSSEKLHYISDAPPNWASIYNVHLTGLDDGGYAMIFTETYNALQTLHYVSFTASGNVQQQGTLWENRGLSNSGSHFDIEATADGGFLVSWSERANDVQKVKKFADNGAPETNGELTIANSDGTTHLLQLSDGRIFSTSSQDRNGDAEIFGSIIETRSGIDIRSKATEGDDFLVGNGFSNTFYGNGGNDVMHGMQGNDFLFGRTGNDEIYGGEGDDRIDGNEGVDRLYGDLGDDILNGNDDADSLYGGRGNDTLDGGQGNDYLDGGLGTDFINGGMGYDVFQLPDYPSVLSGFVSEMDFSTNTYTFGYGPNNLNVETVLNVEAAIGGNRNDTIRGGGNADFLHGGDGNDRLIGSTNVESIYGGDGNDIISGGGGLDILGGGEGIDTLDYSDIQPSPGVLLSGYYEISLAGDQTAEFVAFRVGTYTVDEISEFENLIGTGFADILIGSDDGNTIRGGGGDDTIRGGLGFTDILYGEDGQDTIYGEGGPDQIIGGGDNDRLFGGEDNDFLAGGYGDDLLDGGTGADLLAGGWGNDDYIIDDEGDEILEDVGRGYDEVFTNLASYTLSDNLERLNFTDTGNHVGKGNALDNRFAGNAGNDRFVLDEGGADIFSGGNGFDTFDARDGLLGIRIDLSETYQTGTGDAQGDFFASIEQFWGSNTASDEMTGASGRTKFYGFGGSDNLSGGSSVDFLNGGTGDDELEGHAGRDTLQGERGDDLLVGGADRDLFLFVRSDFGNDTIFDYEDGLDRLKVWGGNDPSNGVADELSDFTITGNGSASVLLTLNDGTGDNSILLNSDNGQNITIDASDFLFY</sequence>
<comment type="caution">
    <text evidence="4">The sequence shown here is derived from an EMBL/GenBank/DDBJ whole genome shotgun (WGS) entry which is preliminary data.</text>
</comment>
<reference evidence="5" key="1">
    <citation type="journal article" date="2019" name="Int. J. Syst. Evol. Microbiol.">
        <title>The Global Catalogue of Microorganisms (GCM) 10K type strain sequencing project: providing services to taxonomists for standard genome sequencing and annotation.</title>
        <authorList>
            <consortium name="The Broad Institute Genomics Platform"/>
            <consortium name="The Broad Institute Genome Sequencing Center for Infectious Disease"/>
            <person name="Wu L."/>
            <person name="Ma J."/>
        </authorList>
    </citation>
    <scope>NUCLEOTIDE SEQUENCE [LARGE SCALE GENOMIC DNA]</scope>
    <source>
        <strain evidence="5">CCUG 60023</strain>
    </source>
</reference>
<dbReference type="RefSeq" id="WP_377212607.1">
    <property type="nucleotide sequence ID" value="NZ_JBHTJV010000009.1"/>
</dbReference>
<dbReference type="Gene3D" id="2.150.10.10">
    <property type="entry name" value="Serralysin-like metalloprotease, C-terminal"/>
    <property type="match status" value="6"/>
</dbReference>
<proteinExistence type="predicted"/>
<evidence type="ECO:0000256" key="1">
    <source>
        <dbReference type="ARBA" id="ARBA00004613"/>
    </source>
</evidence>
<name>A0ABW3FH11_9HYPH</name>
<feature type="region of interest" description="Disordered" evidence="3">
    <location>
        <begin position="908"/>
        <end position="933"/>
    </location>
</feature>
<organism evidence="4 5">
    <name type="scientific">Pseudahrensia aquimaris</name>
    <dbReference type="NCBI Taxonomy" id="744461"/>
    <lineage>
        <taxon>Bacteria</taxon>
        <taxon>Pseudomonadati</taxon>
        <taxon>Pseudomonadota</taxon>
        <taxon>Alphaproteobacteria</taxon>
        <taxon>Hyphomicrobiales</taxon>
        <taxon>Ahrensiaceae</taxon>
        <taxon>Pseudahrensia</taxon>
    </lineage>
</organism>
<dbReference type="Pfam" id="PF00353">
    <property type="entry name" value="HemolysinCabind"/>
    <property type="match status" value="8"/>
</dbReference>
<evidence type="ECO:0000313" key="5">
    <source>
        <dbReference type="Proteomes" id="UP001597101"/>
    </source>
</evidence>
<dbReference type="SUPFAM" id="SSF51120">
    <property type="entry name" value="beta-Roll"/>
    <property type="match status" value="5"/>
</dbReference>
<dbReference type="PANTHER" id="PTHR38340:SF1">
    <property type="entry name" value="S-LAYER PROTEIN"/>
    <property type="match status" value="1"/>
</dbReference>
<dbReference type="PROSITE" id="PS00330">
    <property type="entry name" value="HEMOLYSIN_CALCIUM"/>
    <property type="match status" value="6"/>
</dbReference>
<keyword evidence="2" id="KW-0964">Secreted</keyword>
<evidence type="ECO:0000256" key="2">
    <source>
        <dbReference type="ARBA" id="ARBA00022525"/>
    </source>
</evidence>
<feature type="compositionally biased region" description="Basic and acidic residues" evidence="3">
    <location>
        <begin position="922"/>
        <end position="933"/>
    </location>
</feature>
<dbReference type="InterPro" id="IPR011049">
    <property type="entry name" value="Serralysin-like_metalloprot_C"/>
</dbReference>
<comment type="subcellular location">
    <subcellularLocation>
        <location evidence="1">Secreted</location>
    </subcellularLocation>
</comment>
<evidence type="ECO:0000256" key="3">
    <source>
        <dbReference type="SAM" id="MobiDB-lite"/>
    </source>
</evidence>
<dbReference type="EMBL" id="JBHTJV010000009">
    <property type="protein sequence ID" value="MFD0916758.1"/>
    <property type="molecule type" value="Genomic_DNA"/>
</dbReference>